<keyword evidence="1" id="KW-0808">Transferase</keyword>
<organism evidence="3 4">
    <name type="scientific">Isoptericola halotolerans</name>
    <dbReference type="NCBI Taxonomy" id="300560"/>
    <lineage>
        <taxon>Bacteria</taxon>
        <taxon>Bacillati</taxon>
        <taxon>Actinomycetota</taxon>
        <taxon>Actinomycetes</taxon>
        <taxon>Micrococcales</taxon>
        <taxon>Promicromonosporaceae</taxon>
        <taxon>Isoptericola</taxon>
    </lineage>
</organism>
<keyword evidence="1" id="KW-0723">Serine/threonine-protein kinase</keyword>
<proteinExistence type="predicted"/>
<dbReference type="Gene3D" id="3.30.565.10">
    <property type="entry name" value="Histidine kinase-like ATPase, C-terminal domain"/>
    <property type="match status" value="1"/>
</dbReference>
<accession>A0ABX5EJU9</accession>
<dbReference type="RefSeq" id="WP_106264834.1">
    <property type="nucleotide sequence ID" value="NZ_PVTX01000001.1"/>
</dbReference>
<dbReference type="PANTHER" id="PTHR35526:SF3">
    <property type="entry name" value="ANTI-SIGMA-F FACTOR RSBW"/>
    <property type="match status" value="1"/>
</dbReference>
<name>A0ABX5EJU9_9MICO</name>
<dbReference type="InterPro" id="IPR036890">
    <property type="entry name" value="HATPase_C_sf"/>
</dbReference>
<evidence type="ECO:0000256" key="1">
    <source>
        <dbReference type="ARBA" id="ARBA00022527"/>
    </source>
</evidence>
<dbReference type="CDD" id="cd16936">
    <property type="entry name" value="HATPase_RsbW-like"/>
    <property type="match status" value="1"/>
</dbReference>
<dbReference type="Proteomes" id="UP000239895">
    <property type="component" value="Unassembled WGS sequence"/>
</dbReference>
<evidence type="ECO:0000313" key="3">
    <source>
        <dbReference type="EMBL" id="PRZ10371.1"/>
    </source>
</evidence>
<evidence type="ECO:0000259" key="2">
    <source>
        <dbReference type="Pfam" id="PF13581"/>
    </source>
</evidence>
<dbReference type="Pfam" id="PF13581">
    <property type="entry name" value="HATPase_c_2"/>
    <property type="match status" value="1"/>
</dbReference>
<sequence>MSEDAATSLRSRLVGTWTVVTVDELSTARSRLQETLCTETPTPCAETEPTRSLLQDIVLVASELTANALEHAGGPARLDVVSDGVAVTVSVMDRSPDNPPVLTTDRELGEGGFGLQLTLRIADDVGWYRTPDGAKHVWARFVVADPPPDGPLP</sequence>
<evidence type="ECO:0000313" key="4">
    <source>
        <dbReference type="Proteomes" id="UP000239895"/>
    </source>
</evidence>
<dbReference type="PANTHER" id="PTHR35526">
    <property type="entry name" value="ANTI-SIGMA-F FACTOR RSBW-RELATED"/>
    <property type="match status" value="1"/>
</dbReference>
<reference evidence="3 4" key="1">
    <citation type="submission" date="2018-03" db="EMBL/GenBank/DDBJ databases">
        <title>Comparative analysis of microorganisms from saline springs in Andes Mountain Range, Colombia.</title>
        <authorList>
            <person name="Rubin E."/>
        </authorList>
    </citation>
    <scope>NUCLEOTIDE SEQUENCE [LARGE SCALE GENOMIC DNA]</scope>
    <source>
        <strain evidence="3 4">CG 23</strain>
    </source>
</reference>
<keyword evidence="1" id="KW-0418">Kinase</keyword>
<feature type="domain" description="Histidine kinase/HSP90-like ATPase" evidence="2">
    <location>
        <begin position="45"/>
        <end position="138"/>
    </location>
</feature>
<comment type="caution">
    <text evidence="3">The sequence shown here is derived from an EMBL/GenBank/DDBJ whole genome shotgun (WGS) entry which is preliminary data.</text>
</comment>
<dbReference type="SUPFAM" id="SSF55874">
    <property type="entry name" value="ATPase domain of HSP90 chaperone/DNA topoisomerase II/histidine kinase"/>
    <property type="match status" value="1"/>
</dbReference>
<protein>
    <submittedName>
        <fullName evidence="3">Anti-sigma regulatory factor (Ser/Thr protein kinase)</fullName>
    </submittedName>
</protein>
<keyword evidence="4" id="KW-1185">Reference proteome</keyword>
<dbReference type="InterPro" id="IPR003594">
    <property type="entry name" value="HATPase_dom"/>
</dbReference>
<gene>
    <name evidence="3" type="ORF">BCL65_101516</name>
</gene>
<dbReference type="InterPro" id="IPR050267">
    <property type="entry name" value="Anti-sigma-factor_SerPK"/>
</dbReference>
<dbReference type="EMBL" id="PVTX01000001">
    <property type="protein sequence ID" value="PRZ10371.1"/>
    <property type="molecule type" value="Genomic_DNA"/>
</dbReference>